<dbReference type="EMBL" id="CAJVPS010001647">
    <property type="protein sequence ID" value="CAG8546156.1"/>
    <property type="molecule type" value="Genomic_DNA"/>
</dbReference>
<evidence type="ECO:0000313" key="3">
    <source>
        <dbReference type="Proteomes" id="UP000789508"/>
    </source>
</evidence>
<feature type="coiled-coil region" evidence="1">
    <location>
        <begin position="23"/>
        <end position="50"/>
    </location>
</feature>
<keyword evidence="3" id="KW-1185">Reference proteome</keyword>
<proteinExistence type="predicted"/>
<dbReference type="AlphaFoldDB" id="A0A9N9AZC6"/>
<feature type="non-terminal residue" evidence="2">
    <location>
        <position position="1"/>
    </location>
</feature>
<reference evidence="2" key="1">
    <citation type="submission" date="2021-06" db="EMBL/GenBank/DDBJ databases">
        <authorList>
            <person name="Kallberg Y."/>
            <person name="Tangrot J."/>
            <person name="Rosling A."/>
        </authorList>
    </citation>
    <scope>NUCLEOTIDE SEQUENCE</scope>
    <source>
        <strain evidence="2">FL130A</strain>
    </source>
</reference>
<comment type="caution">
    <text evidence="2">The sequence shown here is derived from an EMBL/GenBank/DDBJ whole genome shotgun (WGS) entry which is preliminary data.</text>
</comment>
<sequence length="55" mass="6228">LIICTGKYLTAKTAELVTKQENYKLIQERNTDLQTKLQTVQAEITNSRNESANSN</sequence>
<name>A0A9N9AZC6_9GLOM</name>
<evidence type="ECO:0000313" key="2">
    <source>
        <dbReference type="EMBL" id="CAG8546156.1"/>
    </source>
</evidence>
<protein>
    <submittedName>
        <fullName evidence="2">495_t:CDS:1</fullName>
    </submittedName>
</protein>
<dbReference type="Proteomes" id="UP000789508">
    <property type="component" value="Unassembled WGS sequence"/>
</dbReference>
<evidence type="ECO:0000256" key="1">
    <source>
        <dbReference type="SAM" id="Coils"/>
    </source>
</evidence>
<accession>A0A9N9AZC6</accession>
<gene>
    <name evidence="2" type="ORF">ALEPTO_LOCUS5651</name>
</gene>
<organism evidence="2 3">
    <name type="scientific">Ambispora leptoticha</name>
    <dbReference type="NCBI Taxonomy" id="144679"/>
    <lineage>
        <taxon>Eukaryota</taxon>
        <taxon>Fungi</taxon>
        <taxon>Fungi incertae sedis</taxon>
        <taxon>Mucoromycota</taxon>
        <taxon>Glomeromycotina</taxon>
        <taxon>Glomeromycetes</taxon>
        <taxon>Archaeosporales</taxon>
        <taxon>Ambisporaceae</taxon>
        <taxon>Ambispora</taxon>
    </lineage>
</organism>
<keyword evidence="1" id="KW-0175">Coiled coil</keyword>